<sequence length="202" mass="23740">MKIRLLFFLLFYQAHMNTFKDAILFGRDQTITFDEVQTSIRSKEFQKMQEVKTENKAKGLNVMRDKLEKKKFKSKKHRSKSRYESQRTSMKEEIRIQETSRIRNDYYESLNFIEGGVVLLGNNKPCKEQGMGSILLKMFNGQETLLLGYTTQIEHDIMKISNNILETKEMTYILNGSTVIAKAVIASQNQHDKTKLWHMRLD</sequence>
<evidence type="ECO:0000256" key="1">
    <source>
        <dbReference type="SAM" id="MobiDB-lite"/>
    </source>
</evidence>
<evidence type="ECO:0000256" key="2">
    <source>
        <dbReference type="SAM" id="SignalP"/>
    </source>
</evidence>
<proteinExistence type="predicted"/>
<reference evidence="3" key="1">
    <citation type="submission" date="2018-05" db="EMBL/GenBank/DDBJ databases">
        <title>Draft genome of Mucuna pruriens seed.</title>
        <authorList>
            <person name="Nnadi N.E."/>
            <person name="Vos R."/>
            <person name="Hasami M.H."/>
            <person name="Devisetty U.K."/>
            <person name="Aguiy J.C."/>
        </authorList>
    </citation>
    <scope>NUCLEOTIDE SEQUENCE [LARGE SCALE GENOMIC DNA]</scope>
    <source>
        <strain evidence="3">JCA_2017</strain>
    </source>
</reference>
<dbReference type="EMBL" id="QJKJ01011474">
    <property type="protein sequence ID" value="RDX71073.1"/>
    <property type="molecule type" value="Genomic_DNA"/>
</dbReference>
<evidence type="ECO:0000313" key="4">
    <source>
        <dbReference type="Proteomes" id="UP000257109"/>
    </source>
</evidence>
<comment type="caution">
    <text evidence="3">The sequence shown here is derived from an EMBL/GenBank/DDBJ whole genome shotgun (WGS) entry which is preliminary data.</text>
</comment>
<keyword evidence="2" id="KW-0732">Signal</keyword>
<dbReference type="OrthoDB" id="1422884at2759"/>
<organism evidence="3 4">
    <name type="scientific">Mucuna pruriens</name>
    <name type="common">Velvet bean</name>
    <name type="synonym">Dolichos pruriens</name>
    <dbReference type="NCBI Taxonomy" id="157652"/>
    <lineage>
        <taxon>Eukaryota</taxon>
        <taxon>Viridiplantae</taxon>
        <taxon>Streptophyta</taxon>
        <taxon>Embryophyta</taxon>
        <taxon>Tracheophyta</taxon>
        <taxon>Spermatophyta</taxon>
        <taxon>Magnoliopsida</taxon>
        <taxon>eudicotyledons</taxon>
        <taxon>Gunneridae</taxon>
        <taxon>Pentapetalae</taxon>
        <taxon>rosids</taxon>
        <taxon>fabids</taxon>
        <taxon>Fabales</taxon>
        <taxon>Fabaceae</taxon>
        <taxon>Papilionoideae</taxon>
        <taxon>50 kb inversion clade</taxon>
        <taxon>NPAAA clade</taxon>
        <taxon>indigoferoid/millettioid clade</taxon>
        <taxon>Phaseoleae</taxon>
        <taxon>Mucuna</taxon>
    </lineage>
</organism>
<accession>A0A371EYR5</accession>
<feature type="region of interest" description="Disordered" evidence="1">
    <location>
        <begin position="69"/>
        <end position="90"/>
    </location>
</feature>
<feature type="compositionally biased region" description="Basic and acidic residues" evidence="1">
    <location>
        <begin position="81"/>
        <end position="90"/>
    </location>
</feature>
<name>A0A371EYR5_MUCPR</name>
<evidence type="ECO:0000313" key="3">
    <source>
        <dbReference type="EMBL" id="RDX71073.1"/>
    </source>
</evidence>
<dbReference type="AlphaFoldDB" id="A0A371EYR5"/>
<keyword evidence="4" id="KW-1185">Reference proteome</keyword>
<feature type="signal peptide" evidence="2">
    <location>
        <begin position="1"/>
        <end position="16"/>
    </location>
</feature>
<dbReference type="Proteomes" id="UP000257109">
    <property type="component" value="Unassembled WGS sequence"/>
</dbReference>
<protein>
    <submittedName>
        <fullName evidence="3">Uncharacterized protein</fullName>
    </submittedName>
</protein>
<feature type="non-terminal residue" evidence="3">
    <location>
        <position position="1"/>
    </location>
</feature>
<gene>
    <name evidence="3" type="ORF">CR513_49614</name>
</gene>
<feature type="chain" id="PRO_5016976822" evidence="2">
    <location>
        <begin position="17"/>
        <end position="202"/>
    </location>
</feature>
<feature type="compositionally biased region" description="Basic residues" evidence="1">
    <location>
        <begin position="69"/>
        <end position="80"/>
    </location>
</feature>